<dbReference type="InterPro" id="IPR036390">
    <property type="entry name" value="WH_DNA-bd_sf"/>
</dbReference>
<dbReference type="Gene3D" id="1.10.10.10">
    <property type="entry name" value="Winged helix-like DNA-binding domain superfamily/Winged helix DNA-binding domain"/>
    <property type="match status" value="1"/>
</dbReference>
<gene>
    <name evidence="11" type="primary">fur</name>
    <name evidence="12" type="ORF">GJ654_13900</name>
</gene>
<reference evidence="12 13" key="1">
    <citation type="submission" date="2019-11" db="EMBL/GenBank/DDBJ databases">
        <title>Whole-genome sequence of a Rhodoblastus acidophilus DSM 142.</title>
        <authorList>
            <person name="Kyndt J.A."/>
            <person name="Meyer T.E."/>
        </authorList>
    </citation>
    <scope>NUCLEOTIDE SEQUENCE [LARGE SCALE GENOMIC DNA]</scope>
    <source>
        <strain evidence="12 13">DSM 142</strain>
    </source>
</reference>
<dbReference type="InterPro" id="IPR002481">
    <property type="entry name" value="FUR"/>
</dbReference>
<evidence type="ECO:0000256" key="2">
    <source>
        <dbReference type="ARBA" id="ARBA00007957"/>
    </source>
</evidence>
<dbReference type="GO" id="GO:0000976">
    <property type="term" value="F:transcription cis-regulatory region binding"/>
    <property type="evidence" value="ECO:0007669"/>
    <property type="project" value="TreeGrafter"/>
</dbReference>
<dbReference type="GO" id="GO:0045892">
    <property type="term" value="P:negative regulation of DNA-templated transcription"/>
    <property type="evidence" value="ECO:0007669"/>
    <property type="project" value="TreeGrafter"/>
</dbReference>
<keyword evidence="8 11" id="KW-0805">Transcription regulation</keyword>
<evidence type="ECO:0000256" key="10">
    <source>
        <dbReference type="ARBA" id="ARBA00023163"/>
    </source>
</evidence>
<comment type="subunit">
    <text evidence="11">Homodimer.</text>
</comment>
<evidence type="ECO:0000256" key="8">
    <source>
        <dbReference type="ARBA" id="ARBA00023015"/>
    </source>
</evidence>
<dbReference type="GO" id="GO:0003700">
    <property type="term" value="F:DNA-binding transcription factor activity"/>
    <property type="evidence" value="ECO:0007669"/>
    <property type="project" value="UniProtKB-UniRule"/>
</dbReference>
<evidence type="ECO:0000256" key="11">
    <source>
        <dbReference type="RuleBase" id="RU364037"/>
    </source>
</evidence>
<keyword evidence="9 11" id="KW-0238">DNA-binding</keyword>
<keyword evidence="11" id="KW-0408">Iron</keyword>
<name>A0A6N8DNM4_RHOAC</name>
<dbReference type="PANTHER" id="PTHR33202">
    <property type="entry name" value="ZINC UPTAKE REGULATION PROTEIN"/>
    <property type="match status" value="1"/>
</dbReference>
<keyword evidence="6 11" id="KW-0479">Metal-binding</keyword>
<keyword evidence="5 11" id="KW-0678">Repressor</keyword>
<evidence type="ECO:0000256" key="5">
    <source>
        <dbReference type="ARBA" id="ARBA00022491"/>
    </source>
</evidence>
<accession>A0A6N8DNM4</accession>
<dbReference type="GO" id="GO:1900376">
    <property type="term" value="P:regulation of secondary metabolite biosynthetic process"/>
    <property type="evidence" value="ECO:0007669"/>
    <property type="project" value="TreeGrafter"/>
</dbReference>
<keyword evidence="10 11" id="KW-0804">Transcription</keyword>
<dbReference type="FunFam" id="1.10.10.10:FF:000007">
    <property type="entry name" value="Ferric uptake regulation protein"/>
    <property type="match status" value="1"/>
</dbReference>
<dbReference type="OrthoDB" id="9800477at2"/>
<dbReference type="AlphaFoldDB" id="A0A6N8DNM4"/>
<evidence type="ECO:0000256" key="4">
    <source>
        <dbReference type="ARBA" id="ARBA00022490"/>
    </source>
</evidence>
<evidence type="ECO:0000256" key="6">
    <source>
        <dbReference type="ARBA" id="ARBA00022723"/>
    </source>
</evidence>
<dbReference type="GO" id="GO:0008270">
    <property type="term" value="F:zinc ion binding"/>
    <property type="evidence" value="ECO:0007669"/>
    <property type="project" value="TreeGrafter"/>
</dbReference>
<evidence type="ECO:0000256" key="9">
    <source>
        <dbReference type="ARBA" id="ARBA00023125"/>
    </source>
</evidence>
<dbReference type="InterPro" id="IPR036388">
    <property type="entry name" value="WH-like_DNA-bd_sf"/>
</dbReference>
<comment type="caution">
    <text evidence="12">The sequence shown here is derived from an EMBL/GenBank/DDBJ whole genome shotgun (WGS) entry which is preliminary data.</text>
</comment>
<evidence type="ECO:0000256" key="3">
    <source>
        <dbReference type="ARBA" id="ARBA00020910"/>
    </source>
</evidence>
<dbReference type="NCBIfam" id="NF045678">
    <property type="entry name" value="TransRegIrrA"/>
    <property type="match status" value="1"/>
</dbReference>
<comment type="similarity">
    <text evidence="2 11">Belongs to the Fur family.</text>
</comment>
<dbReference type="Pfam" id="PF01475">
    <property type="entry name" value="FUR"/>
    <property type="match status" value="1"/>
</dbReference>
<dbReference type="NCBIfam" id="NF045677">
    <property type="entry name" value="FeRespRegIrr"/>
    <property type="match status" value="1"/>
</dbReference>
<organism evidence="12 13">
    <name type="scientific">Rhodoblastus acidophilus</name>
    <name type="common">Rhodopseudomonas acidophila</name>
    <dbReference type="NCBI Taxonomy" id="1074"/>
    <lineage>
        <taxon>Bacteria</taxon>
        <taxon>Pseudomonadati</taxon>
        <taxon>Pseudomonadota</taxon>
        <taxon>Alphaproteobacteria</taxon>
        <taxon>Hyphomicrobiales</taxon>
        <taxon>Rhodoblastaceae</taxon>
        <taxon>Rhodoblastus</taxon>
    </lineage>
</organism>
<protein>
    <recommendedName>
        <fullName evidence="3 11">Ferric uptake regulation protein</fullName>
    </recommendedName>
</protein>
<dbReference type="Proteomes" id="UP000439113">
    <property type="component" value="Unassembled WGS sequence"/>
</dbReference>
<evidence type="ECO:0000313" key="12">
    <source>
        <dbReference type="EMBL" id="MTV32079.1"/>
    </source>
</evidence>
<dbReference type="PANTHER" id="PTHR33202:SF7">
    <property type="entry name" value="FERRIC UPTAKE REGULATION PROTEIN"/>
    <property type="match status" value="1"/>
</dbReference>
<evidence type="ECO:0000256" key="7">
    <source>
        <dbReference type="ARBA" id="ARBA00022833"/>
    </source>
</evidence>
<evidence type="ECO:0000313" key="13">
    <source>
        <dbReference type="Proteomes" id="UP000439113"/>
    </source>
</evidence>
<dbReference type="EMBL" id="WNKS01000013">
    <property type="protein sequence ID" value="MTV32079.1"/>
    <property type="molecule type" value="Genomic_DNA"/>
</dbReference>
<comment type="subcellular location">
    <subcellularLocation>
        <location evidence="1 11">Cytoplasm</location>
    </subcellularLocation>
</comment>
<evidence type="ECO:0000256" key="1">
    <source>
        <dbReference type="ARBA" id="ARBA00004496"/>
    </source>
</evidence>
<dbReference type="SUPFAM" id="SSF46785">
    <property type="entry name" value="Winged helix' DNA-binding domain"/>
    <property type="match status" value="1"/>
</dbReference>
<proteinExistence type="inferred from homology"/>
<dbReference type="CDD" id="cd07153">
    <property type="entry name" value="Fur_like"/>
    <property type="match status" value="1"/>
</dbReference>
<keyword evidence="4 11" id="KW-0963">Cytoplasm</keyword>
<keyword evidence="7 11" id="KW-0862">Zinc</keyword>
<dbReference type="GO" id="GO:0005737">
    <property type="term" value="C:cytoplasm"/>
    <property type="evidence" value="ECO:0007669"/>
    <property type="project" value="UniProtKB-SubCell"/>
</dbReference>
<dbReference type="RefSeq" id="WP_155446773.1">
    <property type="nucleotide sequence ID" value="NZ_JAOQNR010000014.1"/>
</dbReference>
<sequence>MEKSHASAKFRAARKSGELNGCPLHDLREKLDAAGLRPTKQRMRLGWLLFGRGDRHVTAEKLFEEAQAAGAHVSLATVYNTLNQFKSAGMLREVTIDGTRTYFDTNIDDHQHFLTEEAHLLVDLPKELIDFSHLPEPPEGMEIARIDVVVRLRRKDGAPSN</sequence>